<organism evidence="2 3">
    <name type="scientific">Streptomyces antimycoticus</name>
    <dbReference type="NCBI Taxonomy" id="68175"/>
    <lineage>
        <taxon>Bacteria</taxon>
        <taxon>Bacillati</taxon>
        <taxon>Actinomycetota</taxon>
        <taxon>Actinomycetes</taxon>
        <taxon>Kitasatosporales</taxon>
        <taxon>Streptomycetaceae</taxon>
        <taxon>Streptomyces</taxon>
        <taxon>Streptomyces violaceusniger group</taxon>
    </lineage>
</organism>
<dbReference type="Proteomes" id="UP000463951">
    <property type="component" value="Chromosome"/>
</dbReference>
<gene>
    <name evidence="2" type="ORF">SSPO_027110</name>
</gene>
<name>A0A499UF90_9ACTN</name>
<evidence type="ECO:0000313" key="2">
    <source>
        <dbReference type="EMBL" id="BBJ39993.1"/>
    </source>
</evidence>
<feature type="region of interest" description="Disordered" evidence="1">
    <location>
        <begin position="76"/>
        <end position="109"/>
    </location>
</feature>
<sequence>MIHDKLTLVLATTDLQDVEADWEVRGGRVEDDHVLRPVCQYAGQDFGHKIALGVEQYKAVTALDVLKRRVGDERGLADARRPDEMQMPQAVFGREDEGPIVGTGKVAVS</sequence>
<evidence type="ECO:0000256" key="1">
    <source>
        <dbReference type="SAM" id="MobiDB-lite"/>
    </source>
</evidence>
<proteinExistence type="predicted"/>
<dbReference type="EMBL" id="AP019620">
    <property type="protein sequence ID" value="BBJ39993.1"/>
    <property type="molecule type" value="Genomic_DNA"/>
</dbReference>
<evidence type="ECO:0000313" key="3">
    <source>
        <dbReference type="Proteomes" id="UP000463951"/>
    </source>
</evidence>
<dbReference type="AlphaFoldDB" id="A0A499UF90"/>
<protein>
    <submittedName>
        <fullName evidence="2">Uncharacterized protein</fullName>
    </submittedName>
</protein>
<accession>A0A499UF90</accession>
<reference evidence="2 3" key="1">
    <citation type="journal article" date="2020" name="Int. J. Syst. Evol. Microbiol.">
        <title>Reclassification of Streptomyces castelarensis and Streptomyces sporoclivatus as later heterotypic synonyms of Streptomyces antimycoticus.</title>
        <authorList>
            <person name="Komaki H."/>
            <person name="Tamura T."/>
        </authorList>
    </citation>
    <scope>NUCLEOTIDE SEQUENCE [LARGE SCALE GENOMIC DNA]</scope>
    <source>
        <strain evidence="2 3">NBRC 100767</strain>
    </source>
</reference>